<name>A0A834XJA9_9FABA</name>
<dbReference type="OrthoDB" id="1436265at2759"/>
<evidence type="ECO:0000313" key="4">
    <source>
        <dbReference type="Proteomes" id="UP000634136"/>
    </source>
</evidence>
<dbReference type="Pfam" id="PF00931">
    <property type="entry name" value="NB-ARC"/>
    <property type="match status" value="2"/>
</dbReference>
<dbReference type="SUPFAM" id="SSF52540">
    <property type="entry name" value="P-loop containing nucleoside triphosphate hydrolases"/>
    <property type="match status" value="1"/>
</dbReference>
<dbReference type="PANTHER" id="PTHR36766">
    <property type="entry name" value="PLANT BROAD-SPECTRUM MILDEW RESISTANCE PROTEIN RPW8"/>
    <property type="match status" value="1"/>
</dbReference>
<keyword evidence="4" id="KW-1185">Reference proteome</keyword>
<evidence type="ECO:0000256" key="1">
    <source>
        <dbReference type="ARBA" id="ARBA00022821"/>
    </source>
</evidence>
<feature type="domain" description="NB-ARC" evidence="2">
    <location>
        <begin position="300"/>
        <end position="405"/>
    </location>
</feature>
<gene>
    <name evidence="3" type="ORF">G2W53_002443</name>
</gene>
<evidence type="ECO:0000313" key="3">
    <source>
        <dbReference type="EMBL" id="KAF7845538.1"/>
    </source>
</evidence>
<sequence>MAGSGKTSLILKLLNSPAVRSQFYPIIWLCLSDINSKEDAEYEVNIVKFILCEMGCDVDKWTVINPSMPHLLKHLRKLLMRNKYVIVFDDVWENNEFYANLGDALPLPLPGSDIAVKNGLSLSEALPRDSGGKIIITSRQKEVGKSIVGDKNLIPMKPLSRESCRMILEDDIFTKYAKKVEELGCDEGVTKNKSGLKLREIVSQSLRCKKYLIVLTDVVYNNSNFWRLISSAWPKDGDGTILVSSKRKELTEYLVDENIVHVRLPKSRSDEGSEVAIDDRCCGLPYSAKMIFEYEIVHPSVGEKFEPIIWVPLPLICLNYVWSDFWNVRAAIAEHVLQELGYGDNDELIKNKMAYDLWAIAYELLGSKKYLIVLDDVVHKNSDFWGLVSTMWPKDDGGTLIQISKEKELIGFVDHLVHVRLPEWECNEGIIEVVRTDGD</sequence>
<dbReference type="Gene3D" id="3.40.50.300">
    <property type="entry name" value="P-loop containing nucleotide triphosphate hydrolases"/>
    <property type="match status" value="1"/>
</dbReference>
<dbReference type="GO" id="GO:0043531">
    <property type="term" value="F:ADP binding"/>
    <property type="evidence" value="ECO:0007669"/>
    <property type="project" value="InterPro"/>
</dbReference>
<dbReference type="InterPro" id="IPR002182">
    <property type="entry name" value="NB-ARC"/>
</dbReference>
<accession>A0A834XJA9</accession>
<dbReference type="Proteomes" id="UP000634136">
    <property type="component" value="Unassembled WGS sequence"/>
</dbReference>
<keyword evidence="1" id="KW-0611">Plant defense</keyword>
<dbReference type="GO" id="GO:0016787">
    <property type="term" value="F:hydrolase activity"/>
    <property type="evidence" value="ECO:0007669"/>
    <property type="project" value="UniProtKB-KW"/>
</dbReference>
<feature type="domain" description="NB-ARC" evidence="2">
    <location>
        <begin position="1"/>
        <end position="102"/>
    </location>
</feature>
<proteinExistence type="predicted"/>
<keyword evidence="3" id="KW-0378">Hydrolase</keyword>
<dbReference type="AlphaFoldDB" id="A0A834XJA9"/>
<reference evidence="3" key="1">
    <citation type="submission" date="2020-09" db="EMBL/GenBank/DDBJ databases">
        <title>Genome-Enabled Discovery of Anthraquinone Biosynthesis in Senna tora.</title>
        <authorList>
            <person name="Kang S.-H."/>
            <person name="Pandey R.P."/>
            <person name="Lee C.-M."/>
            <person name="Sim J.-S."/>
            <person name="Jeong J.-T."/>
            <person name="Choi B.-S."/>
            <person name="Jung M."/>
            <person name="Ginzburg D."/>
            <person name="Zhao K."/>
            <person name="Won S.Y."/>
            <person name="Oh T.-J."/>
            <person name="Yu Y."/>
            <person name="Kim N.-H."/>
            <person name="Lee O.R."/>
            <person name="Lee T.-H."/>
            <person name="Bashyal P."/>
            <person name="Kim T.-S."/>
            <person name="Lee W.-H."/>
            <person name="Kawkins C."/>
            <person name="Kim C.-K."/>
            <person name="Kim J.S."/>
            <person name="Ahn B.O."/>
            <person name="Rhee S.Y."/>
            <person name="Sohng J.K."/>
        </authorList>
    </citation>
    <scope>NUCLEOTIDE SEQUENCE</scope>
    <source>
        <tissue evidence="3">Leaf</tissue>
    </source>
</reference>
<dbReference type="GO" id="GO:0006952">
    <property type="term" value="P:defense response"/>
    <property type="evidence" value="ECO:0007669"/>
    <property type="project" value="UniProtKB-KW"/>
</dbReference>
<protein>
    <submittedName>
        <fullName evidence="3">Putative P-loop containing nucleoside triphosphate hydrolase</fullName>
    </submittedName>
</protein>
<evidence type="ECO:0000259" key="2">
    <source>
        <dbReference type="Pfam" id="PF00931"/>
    </source>
</evidence>
<comment type="caution">
    <text evidence="3">The sequence shown here is derived from an EMBL/GenBank/DDBJ whole genome shotgun (WGS) entry which is preliminary data.</text>
</comment>
<dbReference type="InterPro" id="IPR027417">
    <property type="entry name" value="P-loop_NTPase"/>
</dbReference>
<organism evidence="3 4">
    <name type="scientific">Senna tora</name>
    <dbReference type="NCBI Taxonomy" id="362788"/>
    <lineage>
        <taxon>Eukaryota</taxon>
        <taxon>Viridiplantae</taxon>
        <taxon>Streptophyta</taxon>
        <taxon>Embryophyta</taxon>
        <taxon>Tracheophyta</taxon>
        <taxon>Spermatophyta</taxon>
        <taxon>Magnoliopsida</taxon>
        <taxon>eudicotyledons</taxon>
        <taxon>Gunneridae</taxon>
        <taxon>Pentapetalae</taxon>
        <taxon>rosids</taxon>
        <taxon>fabids</taxon>
        <taxon>Fabales</taxon>
        <taxon>Fabaceae</taxon>
        <taxon>Caesalpinioideae</taxon>
        <taxon>Cassia clade</taxon>
        <taxon>Senna</taxon>
    </lineage>
</organism>
<dbReference type="EMBL" id="JAAIUW010000001">
    <property type="protein sequence ID" value="KAF7845538.1"/>
    <property type="molecule type" value="Genomic_DNA"/>
</dbReference>